<dbReference type="SUPFAM" id="SSF51695">
    <property type="entry name" value="PLC-like phosphodiesterases"/>
    <property type="match status" value="1"/>
</dbReference>
<organism evidence="3 4">
    <name type="scientific">Thyridium curvatum</name>
    <dbReference type="NCBI Taxonomy" id="1093900"/>
    <lineage>
        <taxon>Eukaryota</taxon>
        <taxon>Fungi</taxon>
        <taxon>Dikarya</taxon>
        <taxon>Ascomycota</taxon>
        <taxon>Pezizomycotina</taxon>
        <taxon>Sordariomycetes</taxon>
        <taxon>Sordariomycetidae</taxon>
        <taxon>Thyridiales</taxon>
        <taxon>Thyridiaceae</taxon>
        <taxon>Thyridium</taxon>
    </lineage>
</organism>
<feature type="region of interest" description="Disordered" evidence="1">
    <location>
        <begin position="43"/>
        <end position="86"/>
    </location>
</feature>
<feature type="region of interest" description="Disordered" evidence="1">
    <location>
        <begin position="203"/>
        <end position="222"/>
    </location>
</feature>
<evidence type="ECO:0000313" key="4">
    <source>
        <dbReference type="Proteomes" id="UP000319257"/>
    </source>
</evidence>
<dbReference type="PANTHER" id="PTHR13593:SF113">
    <property type="entry name" value="SI:DKEY-266F7.9"/>
    <property type="match status" value="1"/>
</dbReference>
<dbReference type="InterPro" id="IPR017946">
    <property type="entry name" value="PLC-like_Pdiesterase_TIM-brl"/>
</dbReference>
<dbReference type="SMART" id="SM00148">
    <property type="entry name" value="PLCXc"/>
    <property type="match status" value="1"/>
</dbReference>
<reference evidence="3 4" key="1">
    <citation type="submission" date="2019-06" db="EMBL/GenBank/DDBJ databases">
        <title>Draft genome sequence of the filamentous fungus Phialemoniopsis curvata isolated from diesel fuel.</title>
        <authorList>
            <person name="Varaljay V.A."/>
            <person name="Lyon W.J."/>
            <person name="Crouch A.L."/>
            <person name="Drake C.E."/>
            <person name="Hollomon J.M."/>
            <person name="Nadeau L.J."/>
            <person name="Nunn H.S."/>
            <person name="Stevenson B.S."/>
            <person name="Bojanowski C.L."/>
            <person name="Crookes-Goodson W.J."/>
        </authorList>
    </citation>
    <scope>NUCLEOTIDE SEQUENCE [LARGE SCALE GENOMIC DNA]</scope>
    <source>
        <strain evidence="3 4">D216</strain>
    </source>
</reference>
<comment type="caution">
    <text evidence="3">The sequence shown here is derived from an EMBL/GenBank/DDBJ whole genome shotgun (WGS) entry which is preliminary data.</text>
</comment>
<sequence length="459" mass="49151">MAAPTNSRFRFYAILSLMVLTCLILISQVISFPTATSLLPSTLQRPFPGTDADSHQQQGGDEEAAGGGKHGGDKQPGPNKPPSFRNYTSAHSFDADAAAFPDWMARLPDSASLASLSIPGTHDTLTHRLADQGYQCQNLALGAQLRAGVRYLDLRLRLGAAGDLLVYHAAAYTGYAYADVLLAAFAFLDAHPREGLVLRVKEEGPPVDDHGDGDARPGPLEPGTVAAAGSDVVNSTRTFEEAFNYYRLEDPRTAPGCAKHLLLPAARSDRAAAEQGSETEMPIPTLGELRGRALVLQEFDSAAPYGIPWLSGQLALEDYWVVANASFLDDKWDAIRENLELAAAASPSRAGDGAQQEPPRRLYLSHLSASVGVLPIEAAAGPLDHPSIAGMNDRTGRWLAAPGHNATAGIVIADFPGRALVEAILSHNEWLVDRPQPQPQPQPRRRARRPRAVPVGARL</sequence>
<name>A0A507AZV7_9PEZI</name>
<dbReference type="GO" id="GO:0008081">
    <property type="term" value="F:phosphoric diester hydrolase activity"/>
    <property type="evidence" value="ECO:0007669"/>
    <property type="project" value="InterPro"/>
</dbReference>
<dbReference type="EMBL" id="SKBQ01000044">
    <property type="protein sequence ID" value="TPX11984.1"/>
    <property type="molecule type" value="Genomic_DNA"/>
</dbReference>
<evidence type="ECO:0000256" key="1">
    <source>
        <dbReference type="SAM" id="MobiDB-lite"/>
    </source>
</evidence>
<proteinExistence type="predicted"/>
<dbReference type="OrthoDB" id="1046782at2759"/>
<dbReference type="AlphaFoldDB" id="A0A507AZV7"/>
<dbReference type="Gene3D" id="3.20.20.190">
    <property type="entry name" value="Phosphatidylinositol (PI) phosphodiesterase"/>
    <property type="match status" value="1"/>
</dbReference>
<dbReference type="InParanoid" id="A0A507AZV7"/>
<dbReference type="GeneID" id="41974734"/>
<dbReference type="PANTHER" id="PTHR13593">
    <property type="match status" value="1"/>
</dbReference>
<evidence type="ECO:0000313" key="3">
    <source>
        <dbReference type="EMBL" id="TPX11984.1"/>
    </source>
</evidence>
<dbReference type="PROSITE" id="PS50007">
    <property type="entry name" value="PIPLC_X_DOMAIN"/>
    <property type="match status" value="1"/>
</dbReference>
<feature type="compositionally biased region" description="Basic and acidic residues" evidence="1">
    <location>
        <begin position="203"/>
        <end position="215"/>
    </location>
</feature>
<dbReference type="InterPro" id="IPR051057">
    <property type="entry name" value="PI-PLC_domain"/>
</dbReference>
<dbReference type="GO" id="GO:0006629">
    <property type="term" value="P:lipid metabolic process"/>
    <property type="evidence" value="ECO:0007669"/>
    <property type="project" value="InterPro"/>
</dbReference>
<gene>
    <name evidence="3" type="ORF">E0L32_007287</name>
</gene>
<protein>
    <recommendedName>
        <fullName evidence="2">Phosphatidylinositol-specific phospholipase C X domain-containing protein</fullName>
    </recommendedName>
</protein>
<accession>A0A507AZV7</accession>
<dbReference type="InterPro" id="IPR000909">
    <property type="entry name" value="PLipase_C_PInositol-sp_X_dom"/>
</dbReference>
<dbReference type="Proteomes" id="UP000319257">
    <property type="component" value="Unassembled WGS sequence"/>
</dbReference>
<feature type="domain" description="Phosphatidylinositol-specific phospholipase C X" evidence="2">
    <location>
        <begin position="109"/>
        <end position="298"/>
    </location>
</feature>
<dbReference type="RefSeq" id="XP_030993695.1">
    <property type="nucleotide sequence ID" value="XM_031142015.1"/>
</dbReference>
<feature type="region of interest" description="Disordered" evidence="1">
    <location>
        <begin position="432"/>
        <end position="459"/>
    </location>
</feature>
<evidence type="ECO:0000259" key="2">
    <source>
        <dbReference type="SMART" id="SM00148"/>
    </source>
</evidence>
<keyword evidence="4" id="KW-1185">Reference proteome</keyword>